<dbReference type="AlphaFoldDB" id="A0A1E5UFE7"/>
<organism evidence="1 2">
    <name type="scientific">Cloacibacterium normanense</name>
    <dbReference type="NCBI Taxonomy" id="237258"/>
    <lineage>
        <taxon>Bacteria</taxon>
        <taxon>Pseudomonadati</taxon>
        <taxon>Bacteroidota</taxon>
        <taxon>Flavobacteriia</taxon>
        <taxon>Flavobacteriales</taxon>
        <taxon>Weeksellaceae</taxon>
    </lineage>
</organism>
<dbReference type="EMBL" id="MKGI01000029">
    <property type="protein sequence ID" value="OEL11626.1"/>
    <property type="molecule type" value="Genomic_DNA"/>
</dbReference>
<gene>
    <name evidence="1" type="ORF">BHF72_1893</name>
</gene>
<keyword evidence="2" id="KW-1185">Reference proteome</keyword>
<proteinExistence type="predicted"/>
<accession>A0A1E5UFE7</accession>
<reference evidence="1 2" key="1">
    <citation type="submission" date="2016-09" db="EMBL/GenBank/DDBJ databases">
        <authorList>
            <person name="Capua I."/>
            <person name="De Benedictis P."/>
            <person name="Joannis T."/>
            <person name="Lombin L.H."/>
            <person name="Cattoli G."/>
        </authorList>
    </citation>
    <scope>NUCLEOTIDE SEQUENCE [LARGE SCALE GENOMIC DNA]</scope>
    <source>
        <strain evidence="1 2">NRS-1</strain>
    </source>
</reference>
<comment type="caution">
    <text evidence="1">The sequence shown here is derived from an EMBL/GenBank/DDBJ whole genome shotgun (WGS) entry which is preliminary data.</text>
</comment>
<dbReference type="Proteomes" id="UP000095601">
    <property type="component" value="Unassembled WGS sequence"/>
</dbReference>
<sequence length="38" mass="4538">MKHWFVKKIKLRTGIFTSGSKLTINRSVIVYDLRLKKM</sequence>
<name>A0A1E5UFE7_9FLAO</name>
<evidence type="ECO:0000313" key="1">
    <source>
        <dbReference type="EMBL" id="OEL11626.1"/>
    </source>
</evidence>
<evidence type="ECO:0000313" key="2">
    <source>
        <dbReference type="Proteomes" id="UP000095601"/>
    </source>
</evidence>
<protein>
    <submittedName>
        <fullName evidence="1">Uncharacterized protein</fullName>
    </submittedName>
</protein>